<name>A0ACC6PL71_9ACTN</name>
<dbReference type="EMBL" id="JBBKAJ010000008">
    <property type="protein sequence ID" value="MEJ8632174.1"/>
    <property type="molecule type" value="Genomic_DNA"/>
</dbReference>
<protein>
    <submittedName>
        <fullName evidence="1">Transposase family protein</fullName>
    </submittedName>
</protein>
<comment type="caution">
    <text evidence="1">The sequence shown here is derived from an EMBL/GenBank/DDBJ whole genome shotgun (WGS) entry which is preliminary data.</text>
</comment>
<accession>A0ACC6PL71</accession>
<keyword evidence="2" id="KW-1185">Reference proteome</keyword>
<dbReference type="Proteomes" id="UP001377168">
    <property type="component" value="Unassembled WGS sequence"/>
</dbReference>
<evidence type="ECO:0000313" key="2">
    <source>
        <dbReference type="Proteomes" id="UP001377168"/>
    </source>
</evidence>
<gene>
    <name evidence="1" type="ORF">WKI67_01615</name>
</gene>
<proteinExistence type="predicted"/>
<sequence length="258" mass="28342">MSWNVTTGLDADQLDGLVAGVHAELRTASEGPCPERLWALGLYRSVVLVLFMLRQNPVQEAAAELFGISQATVSRRWSTLLPVVERVLARHVPDPAEASSGRVVLVDGTLVTTWDWKSEGTSMFSGKHRDTGFNLQVASTLAGDLLAVSVPVPGSRHDAFAWRQSCFPEAFADRDKLGDLGYVGTEIRTGRRKPPGRDRSAGDKEANRSVTTLRAAVERAIAHLKDWKILATRYRGPLTRFPTVAKTVTALTFYKKGW</sequence>
<organism evidence="1 2">
    <name type="scientific">Streptomyces achmelvichensis</name>
    <dbReference type="NCBI Taxonomy" id="3134111"/>
    <lineage>
        <taxon>Bacteria</taxon>
        <taxon>Bacillati</taxon>
        <taxon>Actinomycetota</taxon>
        <taxon>Actinomycetes</taxon>
        <taxon>Kitasatosporales</taxon>
        <taxon>Streptomycetaceae</taxon>
        <taxon>Streptomyces</taxon>
    </lineage>
</organism>
<evidence type="ECO:0000313" key="1">
    <source>
        <dbReference type="EMBL" id="MEJ8632174.1"/>
    </source>
</evidence>
<reference evidence="1" key="1">
    <citation type="submission" date="2024-03" db="EMBL/GenBank/DDBJ databases">
        <title>Novel Streptomyces species of biotechnological and ecological value are a feature of Machair soil.</title>
        <authorList>
            <person name="Prole J.R."/>
            <person name="Goodfellow M."/>
            <person name="Allenby N."/>
            <person name="Ward A.C."/>
        </authorList>
    </citation>
    <scope>NUCLEOTIDE SEQUENCE</scope>
    <source>
        <strain evidence="1">MS2.AVA.5</strain>
    </source>
</reference>